<dbReference type="EMBL" id="CM010725">
    <property type="protein sequence ID" value="RZC83115.1"/>
    <property type="molecule type" value="Genomic_DNA"/>
</dbReference>
<dbReference type="Proteomes" id="UP000316621">
    <property type="component" value="Chromosome 11"/>
</dbReference>
<keyword evidence="4" id="KW-0804">Transcription</keyword>
<feature type="domain" description="BHLH" evidence="7">
    <location>
        <begin position="372"/>
        <end position="422"/>
    </location>
</feature>
<dbReference type="SUPFAM" id="SSF47459">
    <property type="entry name" value="HLH, helix-loop-helix DNA-binding domain"/>
    <property type="match status" value="1"/>
</dbReference>
<dbReference type="OMA" id="SYMTGFP"/>
<dbReference type="CDD" id="cd11393">
    <property type="entry name" value="bHLH_AtbHLH_like"/>
    <property type="match status" value="1"/>
</dbReference>
<keyword evidence="9" id="KW-1185">Reference proteome</keyword>
<evidence type="ECO:0000313" key="9">
    <source>
        <dbReference type="Proteomes" id="UP000316621"/>
    </source>
</evidence>
<evidence type="ECO:0000256" key="4">
    <source>
        <dbReference type="ARBA" id="ARBA00023163"/>
    </source>
</evidence>
<evidence type="ECO:0000256" key="5">
    <source>
        <dbReference type="ARBA" id="ARBA00023242"/>
    </source>
</evidence>
<sequence length="444" mass="48979">MYSGSQTSAKDMNLLFPSSSTFKNSSEGGGGGDNLQRNREASMDVNLFHRRQPNHQQNQQQFNSGLMRYRSAPSSLLEKLINGEDEGGCDNFIPPPTHSSPSEAESIFARFMSIAGNDSSDLREINEKSAANNRNPPQFMEQEETIEENNVFPPTSQMMFQNPSIPSSQPQQNSLQRQNSLNPTESPYRGVNSVNIDQNSSPLKMGSATNSTSNLIRHSSSPAGLFANLNVENGYAVMRGMWTAGNSRLKSQMSFPSRPPTSSGLMSQISEIESEGGNSGEEGSLSNGNNRFIPGFPVACWDDGLDNFGGVKRARDINNKMMNPSEAQSGEVGNHTTGLTHHFSLPKNSAEMAAILQYQDSVPCKIRAKRGCATHPRSIAERVRRTRISERMRKLQELVPNMDKQTNTADMLDLAVEYIKDLQTQVKTLNDNQLNCTCSNKQKL</sequence>
<feature type="compositionally biased region" description="Polar residues" evidence="6">
    <location>
        <begin position="192"/>
        <end position="215"/>
    </location>
</feature>
<proteinExistence type="predicted"/>
<protein>
    <recommendedName>
        <fullName evidence="7">BHLH domain-containing protein</fullName>
    </recommendedName>
</protein>
<dbReference type="InterPro" id="IPR036638">
    <property type="entry name" value="HLH_DNA-bd_sf"/>
</dbReference>
<keyword evidence="2" id="KW-0805">Transcription regulation</keyword>
<reference evidence="8 9" key="1">
    <citation type="journal article" date="2018" name="Science">
        <title>The opium poppy genome and morphinan production.</title>
        <authorList>
            <person name="Guo L."/>
            <person name="Winzer T."/>
            <person name="Yang X."/>
            <person name="Li Y."/>
            <person name="Ning Z."/>
            <person name="He Z."/>
            <person name="Teodor R."/>
            <person name="Lu Y."/>
            <person name="Bowser T.A."/>
            <person name="Graham I.A."/>
            <person name="Ye K."/>
        </authorList>
    </citation>
    <scope>NUCLEOTIDE SEQUENCE [LARGE SCALE GENOMIC DNA]</scope>
    <source>
        <strain evidence="9">cv. HN1</strain>
        <tissue evidence="8">Leaves</tissue>
    </source>
</reference>
<dbReference type="InterPro" id="IPR011598">
    <property type="entry name" value="bHLH_dom"/>
</dbReference>
<evidence type="ECO:0000259" key="7">
    <source>
        <dbReference type="PROSITE" id="PS50888"/>
    </source>
</evidence>
<comment type="subcellular location">
    <subcellularLocation>
        <location evidence="1">Nucleus</location>
    </subcellularLocation>
</comment>
<dbReference type="GO" id="GO:0046983">
    <property type="term" value="F:protein dimerization activity"/>
    <property type="evidence" value="ECO:0007669"/>
    <property type="project" value="InterPro"/>
</dbReference>
<keyword evidence="3" id="KW-0238">DNA-binding</keyword>
<dbReference type="STRING" id="3469.A0A4Y7LG22"/>
<feature type="compositionally biased region" description="Low complexity" evidence="6">
    <location>
        <begin position="161"/>
        <end position="183"/>
    </location>
</feature>
<dbReference type="InterPro" id="IPR045239">
    <property type="entry name" value="bHLH95_bHLH"/>
</dbReference>
<dbReference type="Gene3D" id="4.10.280.10">
    <property type="entry name" value="Helix-loop-helix DNA-binding domain"/>
    <property type="match status" value="1"/>
</dbReference>
<feature type="compositionally biased region" description="Polar residues" evidence="6">
    <location>
        <begin position="1"/>
        <end position="26"/>
    </location>
</feature>
<dbReference type="GO" id="GO:0005634">
    <property type="term" value="C:nucleus"/>
    <property type="evidence" value="ECO:0007669"/>
    <property type="project" value="UniProtKB-SubCell"/>
</dbReference>
<dbReference type="GO" id="GO:0000981">
    <property type="term" value="F:DNA-binding transcription factor activity, RNA polymerase II-specific"/>
    <property type="evidence" value="ECO:0007669"/>
    <property type="project" value="TreeGrafter"/>
</dbReference>
<dbReference type="SMART" id="SM00353">
    <property type="entry name" value="HLH"/>
    <property type="match status" value="1"/>
</dbReference>
<evidence type="ECO:0000256" key="2">
    <source>
        <dbReference type="ARBA" id="ARBA00023015"/>
    </source>
</evidence>
<dbReference type="PANTHER" id="PTHR16223">
    <property type="entry name" value="TRANSCRIPTION FACTOR BHLH83-RELATED"/>
    <property type="match status" value="1"/>
</dbReference>
<dbReference type="FunFam" id="4.10.280.10:FF:000021">
    <property type="entry name" value="Transcription factor bHLH130 family"/>
    <property type="match status" value="1"/>
</dbReference>
<dbReference type="InterPro" id="IPR045843">
    <property type="entry name" value="IND-like"/>
</dbReference>
<evidence type="ECO:0000256" key="1">
    <source>
        <dbReference type="ARBA" id="ARBA00004123"/>
    </source>
</evidence>
<accession>A0A4Y7LG22</accession>
<name>A0A4Y7LG22_PAPSO</name>
<dbReference type="AlphaFoldDB" id="A0A4Y7LG22"/>
<dbReference type="Pfam" id="PF00010">
    <property type="entry name" value="HLH"/>
    <property type="match status" value="1"/>
</dbReference>
<dbReference type="GO" id="GO:0000978">
    <property type="term" value="F:RNA polymerase II cis-regulatory region sequence-specific DNA binding"/>
    <property type="evidence" value="ECO:0007669"/>
    <property type="project" value="TreeGrafter"/>
</dbReference>
<evidence type="ECO:0000256" key="3">
    <source>
        <dbReference type="ARBA" id="ARBA00023125"/>
    </source>
</evidence>
<evidence type="ECO:0000313" key="8">
    <source>
        <dbReference type="EMBL" id="RZC83115.1"/>
    </source>
</evidence>
<dbReference type="Gramene" id="RZC83115">
    <property type="protein sequence ID" value="RZC83115"/>
    <property type="gene ID" value="C5167_045898"/>
</dbReference>
<organism evidence="8 9">
    <name type="scientific">Papaver somniferum</name>
    <name type="common">Opium poppy</name>
    <dbReference type="NCBI Taxonomy" id="3469"/>
    <lineage>
        <taxon>Eukaryota</taxon>
        <taxon>Viridiplantae</taxon>
        <taxon>Streptophyta</taxon>
        <taxon>Embryophyta</taxon>
        <taxon>Tracheophyta</taxon>
        <taxon>Spermatophyta</taxon>
        <taxon>Magnoliopsida</taxon>
        <taxon>Ranunculales</taxon>
        <taxon>Papaveraceae</taxon>
        <taxon>Papaveroideae</taxon>
        <taxon>Papaver</taxon>
    </lineage>
</organism>
<evidence type="ECO:0000256" key="6">
    <source>
        <dbReference type="SAM" id="MobiDB-lite"/>
    </source>
</evidence>
<dbReference type="PANTHER" id="PTHR16223:SF125">
    <property type="entry name" value="OS08G0506700 PROTEIN"/>
    <property type="match status" value="1"/>
</dbReference>
<feature type="region of interest" description="Disordered" evidence="6">
    <location>
        <begin position="154"/>
        <end position="215"/>
    </location>
</feature>
<gene>
    <name evidence="8" type="ORF">C5167_045898</name>
</gene>
<dbReference type="OrthoDB" id="2019494at2759"/>
<dbReference type="PROSITE" id="PS50888">
    <property type="entry name" value="BHLH"/>
    <property type="match status" value="1"/>
</dbReference>
<feature type="region of interest" description="Disordered" evidence="6">
    <location>
        <begin position="1"/>
        <end position="37"/>
    </location>
</feature>
<keyword evidence="5" id="KW-0539">Nucleus</keyword>